<name>A0A5Q2THG7_9BACI</name>
<reference evidence="2 3" key="1">
    <citation type="submission" date="2019-11" db="EMBL/GenBank/DDBJ databases">
        <title>Gracilibacillus salitolerans sp. nov., a moderate halophile isolated from a saline soil in northwest China.</title>
        <authorList>
            <person name="Gan L."/>
        </authorList>
    </citation>
    <scope>NUCLEOTIDE SEQUENCE [LARGE SCALE GENOMIC DNA]</scope>
    <source>
        <strain evidence="2 3">SCU50</strain>
    </source>
</reference>
<accession>A0A5Q2THG7</accession>
<dbReference type="Proteomes" id="UP000339690">
    <property type="component" value="Chromosome"/>
</dbReference>
<evidence type="ECO:0000313" key="3">
    <source>
        <dbReference type="Proteomes" id="UP000339690"/>
    </source>
</evidence>
<feature type="signal peptide" evidence="1">
    <location>
        <begin position="1"/>
        <end position="28"/>
    </location>
</feature>
<dbReference type="KEGG" id="grc:GI584_05430"/>
<feature type="chain" id="PRO_5039342804" evidence="1">
    <location>
        <begin position="29"/>
        <end position="849"/>
    </location>
</feature>
<dbReference type="AlphaFoldDB" id="A0A5Q2THG7"/>
<dbReference type="PROSITE" id="PS51257">
    <property type="entry name" value="PROKAR_LIPOPROTEIN"/>
    <property type="match status" value="1"/>
</dbReference>
<dbReference type="RefSeq" id="WP_153790516.1">
    <property type="nucleotide sequence ID" value="NZ_CP045915.1"/>
</dbReference>
<evidence type="ECO:0000256" key="1">
    <source>
        <dbReference type="SAM" id="SignalP"/>
    </source>
</evidence>
<protein>
    <submittedName>
        <fullName evidence="2">Uncharacterized protein</fullName>
    </submittedName>
</protein>
<gene>
    <name evidence="2" type="ORF">GI584_05430</name>
</gene>
<keyword evidence="1" id="KW-0732">Signal</keyword>
<dbReference type="InterPro" id="IPR043751">
    <property type="entry name" value="DUF5696"/>
</dbReference>
<proteinExistence type="predicted"/>
<organism evidence="2 3">
    <name type="scientific">Gracilibacillus salitolerans</name>
    <dbReference type="NCBI Taxonomy" id="2663022"/>
    <lineage>
        <taxon>Bacteria</taxon>
        <taxon>Bacillati</taxon>
        <taxon>Bacillota</taxon>
        <taxon>Bacilli</taxon>
        <taxon>Bacillales</taxon>
        <taxon>Bacillaceae</taxon>
        <taxon>Gracilibacillus</taxon>
    </lineage>
</organism>
<sequence>MSKVIMRSLLALFLVPILISGCSNTNTADVDEVDLSDMEVTQDQPIKAAFDDRRLKGMIGIAENDYLQLFVDKETASIAVINKQNDEIWYSNPPDRDKDPIVSGINSDILSSQMQLSFYNNFGQSSNMNSYSDSVVYEQFSIEPIEDGAKVRYQFGTNERTAADLPLMLSKERFEELSGQLDGTGQRALMIAYRENAETGIYERNDGALTGMQLERAFQAFEDAGYTEEDLEEDRNELNFTQESENNRVFIAAVEYELEDDSLLVKVPTEEIYYTPDFPIHSISFLRYFGAAGTEETGSIFVPDGSGSLIHFNNGKTNVPSYQQSVYGQDLALLESNDARTNEVIRLPVFGLIKEESAMLAIIEEGAASATIRADVSGRLNSYNFVYPSFTVINKDDVSLQAEDQERSLPRFQEEKMKSDFSVRYVFLSDNDANYSGMARYYQNYLVENDLIRSNQQSEQLDDIPFYVQLVGSVNKQQHFAGVPYQALQPLTTFEQAEHIFEELTARDVNNLKVNYIGWFNKGMNHSVPSKVRVDRAIGGEKGFKNFIDYAEEQGIRVFPETALLQVHNDSGFKSRTEASRTLTNLPASTYPINRALNKRDRSKDPQYSLSPRYVEEYTSQFVEELIPFDTTGVTLRDLADVLNSDFRRNEQIDRIESEEISVHALEMLYEKDLEMMAHGGNLYSLPYLTDVINVPLGHTGFKIQDEAIPFYQMVLRGYVDYASTPFNLSTYLNDQDYILNVLEYGSNINFQWIYESNDELKNTSFDHLYAVNYERWVDQATEIYHEVNEVLRQTKGETIRSHESLEENVYKTTYNNDFYIIVNYGLEPVTIDGYTVEPQSYLTGGEDG</sequence>
<dbReference type="Pfam" id="PF18952">
    <property type="entry name" value="DUF5696"/>
    <property type="match status" value="1"/>
</dbReference>
<keyword evidence="3" id="KW-1185">Reference proteome</keyword>
<dbReference type="EMBL" id="CP045915">
    <property type="protein sequence ID" value="QGH33492.1"/>
    <property type="molecule type" value="Genomic_DNA"/>
</dbReference>
<evidence type="ECO:0000313" key="2">
    <source>
        <dbReference type="EMBL" id="QGH33492.1"/>
    </source>
</evidence>